<dbReference type="Pfam" id="PF01882">
    <property type="entry name" value="DUF58"/>
    <property type="match status" value="1"/>
</dbReference>
<accession>A0A7V2T0I4</accession>
<dbReference type="Proteomes" id="UP000885750">
    <property type="component" value="Unassembled WGS sequence"/>
</dbReference>
<dbReference type="InterPro" id="IPR002881">
    <property type="entry name" value="DUF58"/>
</dbReference>
<sequence>MQGNVAINQTIHALIKGDGLIQSSINSLLRQQSSASMLQRGKQKIRAPQAGQHLSVYKGRGMDFAESRAYMPGDDIRAMDWKVTARTGIPHTKVFQEERERPILIWTDLRPAMFFGTRGRFKSVMAAEIASLLIWKSWLDGDRAGGMIVGADQHIEVRPARSKAKVLQLLQHLADYSQALFHQAGQPSSQSSESLAQSWKRLRRVVSPGSQVYIISDFRGLDNDAEKQLLSVSRHAAITLIRISDPFEKQLPDTQQMKKQRFSLSNGRRFLRLNFANKKVRSQHEELNQQLSKQLVQLANRTKAKLVNISTLDDDNQRIMKLIRGAV</sequence>
<comment type="caution">
    <text evidence="2">The sequence shown here is derived from an EMBL/GenBank/DDBJ whole genome shotgun (WGS) entry which is preliminary data.</text>
</comment>
<dbReference type="EMBL" id="DRMS01000329">
    <property type="protein sequence ID" value="HFC92896.1"/>
    <property type="molecule type" value="Genomic_DNA"/>
</dbReference>
<organism evidence="2">
    <name type="scientific">Leucothrix mucor</name>
    <dbReference type="NCBI Taxonomy" id="45248"/>
    <lineage>
        <taxon>Bacteria</taxon>
        <taxon>Pseudomonadati</taxon>
        <taxon>Pseudomonadota</taxon>
        <taxon>Gammaproteobacteria</taxon>
        <taxon>Thiotrichales</taxon>
        <taxon>Thiotrichaceae</taxon>
        <taxon>Leucothrix</taxon>
    </lineage>
</organism>
<name>A0A7V2T0I4_LEUMU</name>
<gene>
    <name evidence="2" type="ORF">ENJ51_08810</name>
</gene>
<proteinExistence type="predicted"/>
<feature type="domain" description="DUF58" evidence="1">
    <location>
        <begin position="66"/>
        <end position="288"/>
    </location>
</feature>
<dbReference type="PANTHER" id="PTHR33608:SF12">
    <property type="entry name" value="DUF58 DOMAIN-CONTAINING PROTEIN"/>
    <property type="match status" value="1"/>
</dbReference>
<dbReference type="AlphaFoldDB" id="A0A7V2T0I4"/>
<evidence type="ECO:0000313" key="2">
    <source>
        <dbReference type="EMBL" id="HFC92896.1"/>
    </source>
</evidence>
<reference evidence="2" key="1">
    <citation type="journal article" date="2020" name="mSystems">
        <title>Genome- and Community-Level Interaction Insights into Carbon Utilization and Element Cycling Functions of Hydrothermarchaeota in Hydrothermal Sediment.</title>
        <authorList>
            <person name="Zhou Z."/>
            <person name="Liu Y."/>
            <person name="Xu W."/>
            <person name="Pan J."/>
            <person name="Luo Z.H."/>
            <person name="Li M."/>
        </authorList>
    </citation>
    <scope>NUCLEOTIDE SEQUENCE [LARGE SCALE GENOMIC DNA]</scope>
    <source>
        <strain evidence="2">HyVt-493</strain>
    </source>
</reference>
<dbReference type="PANTHER" id="PTHR33608">
    <property type="entry name" value="BLL2464 PROTEIN"/>
    <property type="match status" value="1"/>
</dbReference>
<evidence type="ECO:0000259" key="1">
    <source>
        <dbReference type="Pfam" id="PF01882"/>
    </source>
</evidence>
<protein>
    <submittedName>
        <fullName evidence="2">DUF58 domain-containing protein</fullName>
    </submittedName>
</protein>